<dbReference type="EMBL" id="CP098747">
    <property type="protein sequence ID" value="USG61702.1"/>
    <property type="molecule type" value="Genomic_DNA"/>
</dbReference>
<comment type="catalytic activity">
    <reaction evidence="1">
        <text>2-hydroxychromene-2-carboxylate = (3E)-4-(2-hydroxyphenyl)-2-oxobut-3-enoate</text>
        <dbReference type="Rhea" id="RHEA:27401"/>
        <dbReference type="ChEBI" id="CHEBI:59350"/>
        <dbReference type="ChEBI" id="CHEBI:59353"/>
        <dbReference type="EC" id="5.99.1.4"/>
    </reaction>
</comment>
<dbReference type="EC" id="5.99.1.4" evidence="1"/>
<evidence type="ECO:0000313" key="3">
    <source>
        <dbReference type="EMBL" id="USG61702.1"/>
    </source>
</evidence>
<protein>
    <recommendedName>
        <fullName evidence="1">2-hydroxychromene-2-carboxylate isomerase</fullName>
        <ecNumber evidence="1">5.99.1.4</ecNumber>
    </recommendedName>
</protein>
<dbReference type="Gene3D" id="3.40.30.10">
    <property type="entry name" value="Glutaredoxin"/>
    <property type="match status" value="1"/>
</dbReference>
<gene>
    <name evidence="3" type="ORF">NBZ79_01775</name>
</gene>
<dbReference type="InterPro" id="IPR001853">
    <property type="entry name" value="DSBA-like_thioredoxin_dom"/>
</dbReference>
<name>A0ABY4W406_9PROT</name>
<sequence length="203" mass="23713">MSKLQVIHYTDYKSPYAYLAVEAAYALEEDFDLEVIWRPYTLDIESFAGSVENRNPVQWRKVKYAYMDMRRFATKRDLIIKGPRKVYDSHPATIGMLFAQDQGREIFRNYNDAVFYRFWNHIVEVDDVGAMEAILMESGADVRGYRAFLKGEGRKRHDDIKCDAEKQGVFGVPSFLFEGEQFWGYDRIDLLRERIAEASGLMS</sequence>
<evidence type="ECO:0000313" key="4">
    <source>
        <dbReference type="Proteomes" id="UP001056291"/>
    </source>
</evidence>
<keyword evidence="1" id="KW-0413">Isomerase</keyword>
<evidence type="ECO:0000259" key="2">
    <source>
        <dbReference type="Pfam" id="PF01323"/>
    </source>
</evidence>
<dbReference type="Proteomes" id="UP001056291">
    <property type="component" value="Chromosome"/>
</dbReference>
<dbReference type="RefSeq" id="WP_251934881.1">
    <property type="nucleotide sequence ID" value="NZ_CP098747.1"/>
</dbReference>
<dbReference type="InterPro" id="IPR014440">
    <property type="entry name" value="HCCAis_GSTk"/>
</dbReference>
<proteinExistence type="inferred from homology"/>
<organism evidence="3 4">
    <name type="scientific">Sneathiella marina</name>
    <dbReference type="NCBI Taxonomy" id="2950108"/>
    <lineage>
        <taxon>Bacteria</taxon>
        <taxon>Pseudomonadati</taxon>
        <taxon>Pseudomonadota</taxon>
        <taxon>Alphaproteobacteria</taxon>
        <taxon>Sneathiellales</taxon>
        <taxon>Sneathiellaceae</taxon>
        <taxon>Sneathiella</taxon>
    </lineage>
</organism>
<keyword evidence="4" id="KW-1185">Reference proteome</keyword>
<dbReference type="SUPFAM" id="SSF52833">
    <property type="entry name" value="Thioredoxin-like"/>
    <property type="match status" value="1"/>
</dbReference>
<dbReference type="Pfam" id="PF01323">
    <property type="entry name" value="DSBA"/>
    <property type="match status" value="1"/>
</dbReference>
<comment type="similarity">
    <text evidence="1">Belongs to the GST superfamily. NadH family.</text>
</comment>
<reference evidence="3" key="1">
    <citation type="submission" date="2022-06" db="EMBL/GenBank/DDBJ databases">
        <title>Sneathiella actinostolidae sp. nov., isolated from a sea anemonein the Western Pacific Ocean.</title>
        <authorList>
            <person name="Wei M.J."/>
        </authorList>
    </citation>
    <scope>NUCLEOTIDE SEQUENCE</scope>
    <source>
        <strain evidence="3">PHK-P5</strain>
    </source>
</reference>
<dbReference type="InterPro" id="IPR036249">
    <property type="entry name" value="Thioredoxin-like_sf"/>
</dbReference>
<dbReference type="InterPro" id="IPR051924">
    <property type="entry name" value="GST_Kappa/NadH"/>
</dbReference>
<feature type="domain" description="DSBA-like thioredoxin" evidence="2">
    <location>
        <begin position="5"/>
        <end position="196"/>
    </location>
</feature>
<accession>A0ABY4W406</accession>
<dbReference type="PANTHER" id="PTHR42943:SF2">
    <property type="entry name" value="GLUTATHIONE S-TRANSFERASE KAPPA 1"/>
    <property type="match status" value="1"/>
</dbReference>
<evidence type="ECO:0000256" key="1">
    <source>
        <dbReference type="PIRNR" id="PIRNR006386"/>
    </source>
</evidence>
<dbReference type="PIRSF" id="PIRSF006386">
    <property type="entry name" value="HCCAis_GSTk"/>
    <property type="match status" value="1"/>
</dbReference>
<dbReference type="PANTHER" id="PTHR42943">
    <property type="entry name" value="GLUTATHIONE S-TRANSFERASE KAPPA"/>
    <property type="match status" value="1"/>
</dbReference>